<gene>
    <name evidence="2" type="ORF">HMPREF1991_01239</name>
</gene>
<reference evidence="2 3" key="1">
    <citation type="submission" date="2013-08" db="EMBL/GenBank/DDBJ databases">
        <authorList>
            <person name="Weinstock G."/>
            <person name="Sodergren E."/>
            <person name="Wylie T."/>
            <person name="Fulton L."/>
            <person name="Fulton R."/>
            <person name="Fronick C."/>
            <person name="O'Laughlin M."/>
            <person name="Godfrey J."/>
            <person name="Miner T."/>
            <person name="Herter B."/>
            <person name="Appelbaum E."/>
            <person name="Cordes M."/>
            <person name="Lek S."/>
            <person name="Wollam A."/>
            <person name="Pepin K.H."/>
            <person name="Palsikar V.B."/>
            <person name="Mitreva M."/>
            <person name="Wilson R.K."/>
        </authorList>
    </citation>
    <scope>NUCLEOTIDE SEQUENCE [LARGE SCALE GENOMIC DNA]</scope>
    <source>
        <strain evidence="2 3">ATCC 15930</strain>
    </source>
</reference>
<evidence type="ECO:0000313" key="3">
    <source>
        <dbReference type="Proteomes" id="UP000027442"/>
    </source>
</evidence>
<comment type="caution">
    <text evidence="2">The sequence shown here is derived from an EMBL/GenBank/DDBJ whole genome shotgun (WGS) entry which is preliminary data.</text>
</comment>
<dbReference type="InterPro" id="IPR036907">
    <property type="entry name" value="5'-Nucleotdase_C_sf"/>
</dbReference>
<feature type="domain" description="5'-Nucleotidase C-terminal" evidence="1">
    <location>
        <begin position="78"/>
        <end position="211"/>
    </location>
</feature>
<dbReference type="Gene3D" id="3.90.780.10">
    <property type="entry name" value="5'-Nucleotidase, C-terminal domain"/>
    <property type="match status" value="1"/>
</dbReference>
<dbReference type="Pfam" id="PF02872">
    <property type="entry name" value="5_nucleotid_C"/>
    <property type="match status" value="1"/>
</dbReference>
<dbReference type="SUPFAM" id="SSF55816">
    <property type="entry name" value="5'-nucleotidase (syn. UDP-sugar hydrolase), C-terminal domain"/>
    <property type="match status" value="1"/>
</dbReference>
<dbReference type="InterPro" id="IPR006179">
    <property type="entry name" value="5_nucleotidase/apyrase"/>
</dbReference>
<evidence type="ECO:0000259" key="1">
    <source>
        <dbReference type="Pfam" id="PF02872"/>
    </source>
</evidence>
<dbReference type="PRINTS" id="PR01607">
    <property type="entry name" value="APYRASEFAMLY"/>
</dbReference>
<dbReference type="PATRIC" id="fig|1122985.7.peg.1286"/>
<sequence>MKKGRGFFSLLITALTLWGCGTRYVVTGIEHSRILVDKRYDASHDTELQTFIAPYKQRVDSLIAPLVGRAGCYMSAGRPESPLSNLLSDILVWGGERFNEQPQFAVYNIGGMRAAIIEGNVTRGDIINVAPFENKICFITLTGEQVQRLFEQIAKRGGEGVSHSVKLVMDKNCHLLRASIDGKPIDPKAQYRVATIDYVVQGNDGMSAFKEGTQLVSPQSDENNVRYIIMDYFRQQMKAGKAVCGKREGRITIE</sequence>
<dbReference type="PANTHER" id="PTHR11575:SF24">
    <property type="entry name" value="5'-NUCLEOTIDASE"/>
    <property type="match status" value="1"/>
</dbReference>
<accession>A0A069QS71</accession>
<dbReference type="HOGENOM" id="CLU_094493_0_0_10"/>
<proteinExistence type="predicted"/>
<evidence type="ECO:0000313" key="2">
    <source>
        <dbReference type="EMBL" id="KDR52661.1"/>
    </source>
</evidence>
<dbReference type="Proteomes" id="UP000027442">
    <property type="component" value="Unassembled WGS sequence"/>
</dbReference>
<dbReference type="GO" id="GO:0009166">
    <property type="term" value="P:nucleotide catabolic process"/>
    <property type="evidence" value="ECO:0007669"/>
    <property type="project" value="InterPro"/>
</dbReference>
<dbReference type="PANTHER" id="PTHR11575">
    <property type="entry name" value="5'-NUCLEOTIDASE-RELATED"/>
    <property type="match status" value="1"/>
</dbReference>
<protein>
    <submittedName>
        <fullName evidence="2">5'-nucleotidase protein</fullName>
    </submittedName>
</protein>
<dbReference type="EMBL" id="JNGW01000048">
    <property type="protein sequence ID" value="KDR52661.1"/>
    <property type="molecule type" value="Genomic_DNA"/>
</dbReference>
<dbReference type="eggNOG" id="COG0737">
    <property type="taxonomic scope" value="Bacteria"/>
</dbReference>
<organism evidence="2 3">
    <name type="scientific">Hoylesella loescheii DSM 19665 = JCM 12249 = ATCC 15930</name>
    <dbReference type="NCBI Taxonomy" id="1122985"/>
    <lineage>
        <taxon>Bacteria</taxon>
        <taxon>Pseudomonadati</taxon>
        <taxon>Bacteroidota</taxon>
        <taxon>Bacteroidia</taxon>
        <taxon>Bacteroidales</taxon>
        <taxon>Prevotellaceae</taxon>
        <taxon>Hoylesella</taxon>
    </lineage>
</organism>
<dbReference type="InterPro" id="IPR008334">
    <property type="entry name" value="5'-Nucleotdase_C"/>
</dbReference>
<dbReference type="GO" id="GO:0016787">
    <property type="term" value="F:hydrolase activity"/>
    <property type="evidence" value="ECO:0007669"/>
    <property type="project" value="InterPro"/>
</dbReference>
<dbReference type="RefSeq" id="WP_018966956.1">
    <property type="nucleotide sequence ID" value="NZ_KB899212.1"/>
</dbReference>
<name>A0A069QS71_HOYLO</name>
<dbReference type="AlphaFoldDB" id="A0A069QS71"/>
<keyword evidence="3" id="KW-1185">Reference proteome</keyword>